<dbReference type="AlphaFoldDB" id="A0A377AE25"/>
<protein>
    <submittedName>
        <fullName evidence="2">T3SS component</fullName>
    </submittedName>
</protein>
<keyword evidence="1" id="KW-0472">Membrane</keyword>
<evidence type="ECO:0000313" key="3">
    <source>
        <dbReference type="Proteomes" id="UP000255543"/>
    </source>
</evidence>
<accession>A0A377AE25</accession>
<name>A0A377AE25_ECOLX</name>
<dbReference type="EMBL" id="UGEB01000001">
    <property type="protein sequence ID" value="STL06724.1"/>
    <property type="molecule type" value="Genomic_DNA"/>
</dbReference>
<dbReference type="Proteomes" id="UP000255543">
    <property type="component" value="Unassembled WGS sequence"/>
</dbReference>
<keyword evidence="1" id="KW-0812">Transmembrane</keyword>
<evidence type="ECO:0000256" key="1">
    <source>
        <dbReference type="SAM" id="Phobius"/>
    </source>
</evidence>
<organism evidence="2 3">
    <name type="scientific">Escherichia coli</name>
    <dbReference type="NCBI Taxonomy" id="562"/>
    <lineage>
        <taxon>Bacteria</taxon>
        <taxon>Pseudomonadati</taxon>
        <taxon>Pseudomonadota</taxon>
        <taxon>Gammaproteobacteria</taxon>
        <taxon>Enterobacterales</taxon>
        <taxon>Enterobacteriaceae</taxon>
        <taxon>Escherichia</taxon>
    </lineage>
</organism>
<gene>
    <name evidence="2" type="ORF">NCTC8179_06327</name>
</gene>
<evidence type="ECO:0000313" key="2">
    <source>
        <dbReference type="EMBL" id="STL06724.1"/>
    </source>
</evidence>
<proteinExistence type="predicted"/>
<feature type="transmembrane region" description="Helical" evidence="1">
    <location>
        <begin position="6"/>
        <end position="25"/>
    </location>
</feature>
<sequence length="72" mass="8353">MKRRLFIAFFIAMFVTPIALILFVFDYGYKKSPQEYSLSFIKQLPNTVNLSSLTYNKEDDFLYAPRIACAAT</sequence>
<reference evidence="2 3" key="1">
    <citation type="submission" date="2018-06" db="EMBL/GenBank/DDBJ databases">
        <authorList>
            <consortium name="Pathogen Informatics"/>
            <person name="Doyle S."/>
        </authorList>
    </citation>
    <scope>NUCLEOTIDE SEQUENCE [LARGE SCALE GENOMIC DNA]</scope>
    <source>
        <strain evidence="2 3">NCTC8179</strain>
    </source>
</reference>
<keyword evidence="1" id="KW-1133">Transmembrane helix</keyword>